<organism evidence="3 4">
    <name type="scientific">Sphingobacterium detergens</name>
    <dbReference type="NCBI Taxonomy" id="1145106"/>
    <lineage>
        <taxon>Bacteria</taxon>
        <taxon>Pseudomonadati</taxon>
        <taxon>Bacteroidota</taxon>
        <taxon>Sphingobacteriia</taxon>
        <taxon>Sphingobacteriales</taxon>
        <taxon>Sphingobacteriaceae</taxon>
        <taxon>Sphingobacterium</taxon>
    </lineage>
</organism>
<evidence type="ECO:0000313" key="4">
    <source>
        <dbReference type="Proteomes" id="UP000286246"/>
    </source>
</evidence>
<protein>
    <recommendedName>
        <fullName evidence="2">Protochlamydia outer membrane protein domain-containing protein</fullName>
    </recommendedName>
</protein>
<accession>A0A420BGI2</accession>
<feature type="chain" id="PRO_5019066337" description="Protochlamydia outer membrane protein domain-containing protein" evidence="1">
    <location>
        <begin position="20"/>
        <end position="298"/>
    </location>
</feature>
<dbReference type="Pfam" id="PF17251">
    <property type="entry name" value="Pom"/>
    <property type="match status" value="1"/>
</dbReference>
<dbReference type="OrthoDB" id="5566985at2"/>
<dbReference type="EMBL" id="RAPY01000001">
    <property type="protein sequence ID" value="RKE55799.1"/>
    <property type="molecule type" value="Genomic_DNA"/>
</dbReference>
<evidence type="ECO:0000259" key="2">
    <source>
        <dbReference type="Pfam" id="PF17251"/>
    </source>
</evidence>
<feature type="signal peptide" evidence="1">
    <location>
        <begin position="1"/>
        <end position="19"/>
    </location>
</feature>
<reference evidence="3 4" key="1">
    <citation type="submission" date="2018-09" db="EMBL/GenBank/DDBJ databases">
        <title>Genomic Encyclopedia of Type Strains, Phase III (KMG-III): the genomes of soil and plant-associated and newly described type strains.</title>
        <authorList>
            <person name="Whitman W."/>
        </authorList>
    </citation>
    <scope>NUCLEOTIDE SEQUENCE [LARGE SCALE GENOMIC DNA]</scope>
    <source>
        <strain evidence="3 4">CECT 7938</strain>
    </source>
</reference>
<dbReference type="Proteomes" id="UP000286246">
    <property type="component" value="Unassembled WGS sequence"/>
</dbReference>
<keyword evidence="1" id="KW-0732">Signal</keyword>
<gene>
    <name evidence="3" type="ORF">DFQ12_0638</name>
</gene>
<proteinExistence type="predicted"/>
<feature type="domain" description="Protochlamydia outer membrane protein" evidence="2">
    <location>
        <begin position="32"/>
        <end position="288"/>
    </location>
</feature>
<comment type="caution">
    <text evidence="3">The sequence shown here is derived from an EMBL/GenBank/DDBJ whole genome shotgun (WGS) entry which is preliminary data.</text>
</comment>
<dbReference type="InterPro" id="IPR053724">
    <property type="entry name" value="OMP_A26_sf"/>
</dbReference>
<name>A0A420BGI2_SPHD1</name>
<dbReference type="Gene3D" id="2.40.128.90">
    <property type="entry name" value="OMPT-like"/>
    <property type="match status" value="1"/>
</dbReference>
<evidence type="ECO:0000313" key="3">
    <source>
        <dbReference type="EMBL" id="RKE55799.1"/>
    </source>
</evidence>
<sequence length="298" mass="33525">MKKYLALFCSSLFAFAVFAQEKKPKFAITPVIGWNQEKLDWNIAGDENGQNPNILSELKWRKLRGPEIGLSSTVALSSVLHADVAFSHFWISQGTVNDADYASDNRAVKTADYDFKANRGHSSNIRAEIFYTIRATEKFAFAAHTGYFGRYQTLYMLDGVTPLVEGKELKSTYKPRWHGLILGLKTDYHTDHWSLLLDVSGLYFPRYSANANWNLQEDFNHPISFTHKAKGLGWEANFRLERQVAKTIFPFVQIGYTGLKTGTGTDQLFKIDGTSTISQLNAVQSSSFKLGLGVSIKL</sequence>
<dbReference type="AlphaFoldDB" id="A0A420BGI2"/>
<dbReference type="InterPro" id="IPR035163">
    <property type="entry name" value="Pom"/>
</dbReference>
<dbReference type="RefSeq" id="WP_120257546.1">
    <property type="nucleotide sequence ID" value="NZ_RAPY01000001.1"/>
</dbReference>
<evidence type="ECO:0000256" key="1">
    <source>
        <dbReference type="SAM" id="SignalP"/>
    </source>
</evidence>
<keyword evidence="4" id="KW-1185">Reference proteome</keyword>